<comment type="caution">
    <text evidence="1">The sequence shown here is derived from an EMBL/GenBank/DDBJ whole genome shotgun (WGS) entry which is preliminary data.</text>
</comment>
<gene>
    <name evidence="1" type="ORF">EV182_002919</name>
</gene>
<evidence type="ECO:0000313" key="1">
    <source>
        <dbReference type="EMBL" id="KAJ1679007.1"/>
    </source>
</evidence>
<dbReference type="Proteomes" id="UP001145114">
    <property type="component" value="Unassembled WGS sequence"/>
</dbReference>
<dbReference type="EMBL" id="JAMZIH010000676">
    <property type="protein sequence ID" value="KAJ1679007.1"/>
    <property type="molecule type" value="Genomic_DNA"/>
</dbReference>
<organism evidence="1 2">
    <name type="scientific">Spiromyces aspiralis</name>
    <dbReference type="NCBI Taxonomy" id="68401"/>
    <lineage>
        <taxon>Eukaryota</taxon>
        <taxon>Fungi</taxon>
        <taxon>Fungi incertae sedis</taxon>
        <taxon>Zoopagomycota</taxon>
        <taxon>Kickxellomycotina</taxon>
        <taxon>Kickxellomycetes</taxon>
        <taxon>Kickxellales</taxon>
        <taxon>Kickxellaceae</taxon>
        <taxon>Spiromyces</taxon>
    </lineage>
</organism>
<evidence type="ECO:0000313" key="2">
    <source>
        <dbReference type="Proteomes" id="UP001145114"/>
    </source>
</evidence>
<reference evidence="1" key="1">
    <citation type="submission" date="2022-06" db="EMBL/GenBank/DDBJ databases">
        <title>Phylogenomic reconstructions and comparative analyses of Kickxellomycotina fungi.</title>
        <authorList>
            <person name="Reynolds N.K."/>
            <person name="Stajich J.E."/>
            <person name="Barry K."/>
            <person name="Grigoriev I.V."/>
            <person name="Crous P."/>
            <person name="Smith M.E."/>
        </authorList>
    </citation>
    <scope>NUCLEOTIDE SEQUENCE</scope>
    <source>
        <strain evidence="1">RSA 2271</strain>
    </source>
</reference>
<proteinExistence type="predicted"/>
<sequence length="532" mass="59291">MTERKLRAEALLEKLRNRKVPASVQTPLMPPHIAAVAVVVELKADGPADNVSPTASDKQAETRKIQEDMELLRLGIQPHHVMPVASITVPPADEKPEVFKSLTARESELTSDLVTKERVRRSQDTATTKFELVRRRAFDLPLPDRLTKLEAIFQAIEHTLMFTHSQGCAWIFHRHRKSVENSCGYTFTLRHLAQIVYIYPDSYELKPTRVAYQGSQVDSIEVSPKPGGAATDTDAESAKSLGGVDPTSAFATARFAVEQIERRRRTFREQLLDYVDTYHKMFATERNNIGSNAVTVPGWRQIKRWHEDFSLNGDVPDLPQAELPLRCTTNLARPDKERIRWLLGQAASPASKETASAAAEGDTGGTAKADPPAAVAEGPCVGELELLTAGATQQKETKDAPVSKVSALLERIRAKEQRRKQEAMLGVSPEKMTERAMLSRLPGIADSVSYIFYAQRKSVLPLSLVCERLSYSARMPLSKDECKEHITKLAGIVPDWCRIETVSQVPMVRIIRTKSVKLVKQDLEDKIRALAM</sequence>
<protein>
    <submittedName>
        <fullName evidence="1">Uncharacterized protein</fullName>
    </submittedName>
</protein>
<name>A0ACC1HS00_9FUNG</name>
<accession>A0ACC1HS00</accession>
<keyword evidence="2" id="KW-1185">Reference proteome</keyword>